<keyword evidence="1" id="KW-0812">Transmembrane</keyword>
<evidence type="ECO:0000313" key="4">
    <source>
        <dbReference type="Proteomes" id="UP000266385"/>
    </source>
</evidence>
<keyword evidence="1" id="KW-1133">Transmembrane helix</keyword>
<protein>
    <submittedName>
        <fullName evidence="3">VWA domain-containing protein</fullName>
    </submittedName>
</protein>
<keyword evidence="4" id="KW-1185">Reference proteome</keyword>
<dbReference type="Pfam" id="PF13400">
    <property type="entry name" value="Tad"/>
    <property type="match status" value="1"/>
</dbReference>
<gene>
    <name evidence="3" type="ORF">D1223_01335</name>
</gene>
<dbReference type="Proteomes" id="UP000266385">
    <property type="component" value="Unassembled WGS sequence"/>
</dbReference>
<evidence type="ECO:0000313" key="3">
    <source>
        <dbReference type="EMBL" id="RIJ32525.1"/>
    </source>
</evidence>
<evidence type="ECO:0000259" key="2">
    <source>
        <dbReference type="PROSITE" id="PS50234"/>
    </source>
</evidence>
<name>A0A399RSQ6_9PROT</name>
<keyword evidence="1" id="KW-0472">Membrane</keyword>
<dbReference type="InterPro" id="IPR002035">
    <property type="entry name" value="VWF_A"/>
</dbReference>
<reference evidence="3 4" key="1">
    <citation type="submission" date="2018-08" db="EMBL/GenBank/DDBJ databases">
        <title>Henriciella mobilis sp. nov., isolated from seawater.</title>
        <authorList>
            <person name="Cheng H."/>
            <person name="Wu Y.-H."/>
            <person name="Xu X.-W."/>
            <person name="Guo L.-L."/>
        </authorList>
    </citation>
    <scope>NUCLEOTIDE SEQUENCE [LARGE SCALE GENOMIC DNA]</scope>
    <source>
        <strain evidence="3 4">JN25</strain>
    </source>
</reference>
<accession>A0A399RSQ6</accession>
<dbReference type="CDD" id="cd00198">
    <property type="entry name" value="vWFA"/>
    <property type="match status" value="1"/>
</dbReference>
<dbReference type="InterPro" id="IPR036465">
    <property type="entry name" value="vWFA_dom_sf"/>
</dbReference>
<comment type="caution">
    <text evidence="3">The sequence shown here is derived from an EMBL/GenBank/DDBJ whole genome shotgun (WGS) entry which is preliminary data.</text>
</comment>
<proteinExistence type="predicted"/>
<organism evidence="3 4">
    <name type="scientific">Henriciella mobilis</name>
    <dbReference type="NCBI Taxonomy" id="2305467"/>
    <lineage>
        <taxon>Bacteria</taxon>
        <taxon>Pseudomonadati</taxon>
        <taxon>Pseudomonadota</taxon>
        <taxon>Alphaproteobacteria</taxon>
        <taxon>Hyphomonadales</taxon>
        <taxon>Hyphomonadaceae</taxon>
        <taxon>Henriciella</taxon>
    </lineage>
</organism>
<dbReference type="EMBL" id="QWFX01000005">
    <property type="protein sequence ID" value="RIJ32525.1"/>
    <property type="molecule type" value="Genomic_DNA"/>
</dbReference>
<sequence>MQEPVRVNQPLPGSSQFACPVQCSVKARSAKMILSSEEGRRGLAMSVRIRTKPEMSRFAGMLSRGGQRLRSLPSVDRGQMAILLALSVIPIALVTGFAIDFQMLTTKKNKAQYNLDSAVIAGTRALREGTGQAEVKSLVQNYFLAALANTDSFLTCESPEVVIDQTDVIGTTSCSMSTTLSAIAGVEQMSFEITTATTYGIGKVDVAFVFDVSGSMGGSRIEDLKAAAHDAVDTLLPDNPPAGQEDDIRLSMVAYNGAFNAGSYFEAVTGESPNRTDTYWSYYWNTWRTRNYTTTCVFERGGDEAFTDALPGSGQYLMAAGYNQRNDCSGAAPLELTSDEQPLDDYIDALSAGGYTAGHLGVAWGWYMISPNWTSLLPTDSAPLPYDEPDSAKALILMTDGDFNTVGDYDNGSSSWQAKQLCDEIKRQDIVIYSVAFQAPSGGREVLKYCASGEENFFTPEDGQQLIDAYQSIATSISDLRLTS</sequence>
<dbReference type="AlphaFoldDB" id="A0A399RSQ6"/>
<dbReference type="SUPFAM" id="SSF53300">
    <property type="entry name" value="vWA-like"/>
    <property type="match status" value="1"/>
</dbReference>
<feature type="domain" description="VWFA" evidence="2">
    <location>
        <begin position="205"/>
        <end position="473"/>
    </location>
</feature>
<feature type="transmembrane region" description="Helical" evidence="1">
    <location>
        <begin position="80"/>
        <end position="99"/>
    </location>
</feature>
<dbReference type="PROSITE" id="PS50234">
    <property type="entry name" value="VWFA"/>
    <property type="match status" value="1"/>
</dbReference>
<dbReference type="InterPro" id="IPR028087">
    <property type="entry name" value="Tad_N"/>
</dbReference>
<evidence type="ECO:0000256" key="1">
    <source>
        <dbReference type="SAM" id="Phobius"/>
    </source>
</evidence>
<dbReference type="Gene3D" id="3.40.50.410">
    <property type="entry name" value="von Willebrand factor, type A domain"/>
    <property type="match status" value="1"/>
</dbReference>